<protein>
    <recommendedName>
        <fullName evidence="1">GP-PDE domain-containing protein</fullName>
    </recommendedName>
</protein>
<dbReference type="GO" id="GO:0008081">
    <property type="term" value="F:phosphoric diester hydrolase activity"/>
    <property type="evidence" value="ECO:0007669"/>
    <property type="project" value="InterPro"/>
</dbReference>
<dbReference type="EMBL" id="BMJT01000001">
    <property type="protein sequence ID" value="GGG11761.1"/>
    <property type="molecule type" value="Genomic_DNA"/>
</dbReference>
<proteinExistence type="predicted"/>
<reference evidence="2" key="1">
    <citation type="journal article" date="2014" name="Int. J. Syst. Evol. Microbiol.">
        <title>Complete genome sequence of Corynebacterium casei LMG S-19264T (=DSM 44701T), isolated from a smear-ripened cheese.</title>
        <authorList>
            <consortium name="US DOE Joint Genome Institute (JGI-PGF)"/>
            <person name="Walter F."/>
            <person name="Albersmeier A."/>
            <person name="Kalinowski J."/>
            <person name="Ruckert C."/>
        </authorList>
    </citation>
    <scope>NUCLEOTIDE SEQUENCE</scope>
    <source>
        <strain evidence="2">CGMCC 1.15760</strain>
    </source>
</reference>
<sequence>MRKYGAIVFVLLLTGCLQQENLYKPLTNDKPIIIAHRGASAYAPEHSYEAYDLAIAMKSDYVELDVQTNDQNELIVAHDDEQEGLLLKDVLQRYKEVCMYIEIKNPTIQSVAQFTAMLQSEQPKCAVIQSFEEWALADVQAHYEVIWLIPKKNIGQMPIYAKQVGINEKYITRQVIEKYHNEGIEVIAYTVNNEKRFLTLQRLGIDGVFTDKPDKMREIVWKNE</sequence>
<reference evidence="2" key="2">
    <citation type="submission" date="2020-09" db="EMBL/GenBank/DDBJ databases">
        <authorList>
            <person name="Sun Q."/>
            <person name="Zhou Y."/>
        </authorList>
    </citation>
    <scope>NUCLEOTIDE SEQUENCE</scope>
    <source>
        <strain evidence="2">CGMCC 1.15760</strain>
    </source>
</reference>
<dbReference type="GO" id="GO:0006629">
    <property type="term" value="P:lipid metabolic process"/>
    <property type="evidence" value="ECO:0007669"/>
    <property type="project" value="InterPro"/>
</dbReference>
<evidence type="ECO:0000313" key="3">
    <source>
        <dbReference type="Proteomes" id="UP000616608"/>
    </source>
</evidence>
<dbReference type="InterPro" id="IPR017946">
    <property type="entry name" value="PLC-like_Pdiesterase_TIM-brl"/>
</dbReference>
<dbReference type="Gene3D" id="3.20.20.190">
    <property type="entry name" value="Phosphatidylinositol (PI) phosphodiesterase"/>
    <property type="match status" value="2"/>
</dbReference>
<accession>A0A917FXA6</accession>
<organism evidence="2 3">
    <name type="scientific">Lysinibacillus alkalisoli</name>
    <dbReference type="NCBI Taxonomy" id="1911548"/>
    <lineage>
        <taxon>Bacteria</taxon>
        <taxon>Bacillati</taxon>
        <taxon>Bacillota</taxon>
        <taxon>Bacilli</taxon>
        <taxon>Bacillales</taxon>
        <taxon>Bacillaceae</taxon>
        <taxon>Lysinibacillus</taxon>
    </lineage>
</organism>
<dbReference type="PANTHER" id="PTHR46211">
    <property type="entry name" value="GLYCEROPHOSPHORYL DIESTER PHOSPHODIESTERASE"/>
    <property type="match status" value="1"/>
</dbReference>
<dbReference type="Proteomes" id="UP000616608">
    <property type="component" value="Unassembled WGS sequence"/>
</dbReference>
<evidence type="ECO:0000313" key="2">
    <source>
        <dbReference type="EMBL" id="GGG11761.1"/>
    </source>
</evidence>
<dbReference type="SUPFAM" id="SSF51695">
    <property type="entry name" value="PLC-like phosphodiesterases"/>
    <property type="match status" value="1"/>
</dbReference>
<dbReference type="PROSITE" id="PS51704">
    <property type="entry name" value="GP_PDE"/>
    <property type="match status" value="1"/>
</dbReference>
<comment type="caution">
    <text evidence="2">The sequence shown here is derived from an EMBL/GenBank/DDBJ whole genome shotgun (WGS) entry which is preliminary data.</text>
</comment>
<dbReference type="Pfam" id="PF03009">
    <property type="entry name" value="GDPD"/>
    <property type="match status" value="2"/>
</dbReference>
<dbReference type="PROSITE" id="PS51257">
    <property type="entry name" value="PROKAR_LIPOPROTEIN"/>
    <property type="match status" value="1"/>
</dbReference>
<feature type="domain" description="GP-PDE" evidence="1">
    <location>
        <begin position="31"/>
        <end position="224"/>
    </location>
</feature>
<dbReference type="CDD" id="cd08556">
    <property type="entry name" value="GDPD"/>
    <property type="match status" value="1"/>
</dbReference>
<dbReference type="PANTHER" id="PTHR46211:SF14">
    <property type="entry name" value="GLYCEROPHOSPHODIESTER PHOSPHODIESTERASE"/>
    <property type="match status" value="1"/>
</dbReference>
<gene>
    <name evidence="2" type="ORF">GCM10007425_02650</name>
</gene>
<dbReference type="RefSeq" id="WP_188613207.1">
    <property type="nucleotide sequence ID" value="NZ_BMJT01000001.1"/>
</dbReference>
<dbReference type="AlphaFoldDB" id="A0A917FXA6"/>
<dbReference type="InterPro" id="IPR030395">
    <property type="entry name" value="GP_PDE_dom"/>
</dbReference>
<evidence type="ECO:0000259" key="1">
    <source>
        <dbReference type="PROSITE" id="PS51704"/>
    </source>
</evidence>
<keyword evidence="3" id="KW-1185">Reference proteome</keyword>
<name>A0A917FXA6_9BACI</name>